<reference evidence="4" key="1">
    <citation type="submission" date="2019-10" db="EMBL/GenBank/DDBJ databases">
        <authorList>
            <consortium name="DOE Joint Genome Institute"/>
            <person name="Kuo A."/>
            <person name="Miyauchi S."/>
            <person name="Kiss E."/>
            <person name="Drula E."/>
            <person name="Kohler A."/>
            <person name="Sanchez-Garcia M."/>
            <person name="Andreopoulos B."/>
            <person name="Barry K.W."/>
            <person name="Bonito G."/>
            <person name="Buee M."/>
            <person name="Carver A."/>
            <person name="Chen C."/>
            <person name="Cichocki N."/>
            <person name="Clum A."/>
            <person name="Culley D."/>
            <person name="Crous P.W."/>
            <person name="Fauchery L."/>
            <person name="Girlanda M."/>
            <person name="Hayes R."/>
            <person name="Keri Z."/>
            <person name="LaButti K."/>
            <person name="Lipzen A."/>
            <person name="Lombard V."/>
            <person name="Magnuson J."/>
            <person name="Maillard F."/>
            <person name="Morin E."/>
            <person name="Murat C."/>
            <person name="Nolan M."/>
            <person name="Ohm R."/>
            <person name="Pangilinan J."/>
            <person name="Pereira M."/>
            <person name="Perotto S."/>
            <person name="Peter M."/>
            <person name="Riley R."/>
            <person name="Sitrit Y."/>
            <person name="Stielow B."/>
            <person name="Szollosi G."/>
            <person name="Zifcakova L."/>
            <person name="Stursova M."/>
            <person name="Spatafora J.W."/>
            <person name="Tedersoo L."/>
            <person name="Vaario L.-M."/>
            <person name="Yamada A."/>
            <person name="Yan M."/>
            <person name="Wang P."/>
            <person name="Xu J."/>
            <person name="Bruns T."/>
            <person name="Baldrian P."/>
            <person name="Vilgalys R."/>
            <person name="Henrissat B."/>
            <person name="Grigoriev I.V."/>
            <person name="Hibbett D."/>
            <person name="Nagy L.G."/>
            <person name="Martin F.M."/>
        </authorList>
    </citation>
    <scope>NUCLEOTIDE SEQUENCE</scope>
    <source>
        <strain evidence="4">Prilba</strain>
    </source>
</reference>
<dbReference type="GO" id="GO:0030692">
    <property type="term" value="C:Noc4p-Nop14p complex"/>
    <property type="evidence" value="ECO:0007669"/>
    <property type="project" value="TreeGrafter"/>
</dbReference>
<dbReference type="GO" id="GO:0042254">
    <property type="term" value="P:ribosome biogenesis"/>
    <property type="evidence" value="ECO:0007669"/>
    <property type="project" value="InterPro"/>
</dbReference>
<evidence type="ECO:0000313" key="4">
    <source>
        <dbReference type="EMBL" id="KAF8483500.1"/>
    </source>
</evidence>
<feature type="region of interest" description="Disordered" evidence="2">
    <location>
        <begin position="264"/>
        <end position="286"/>
    </location>
</feature>
<dbReference type="EMBL" id="WHVB01000004">
    <property type="protein sequence ID" value="KAF8483500.1"/>
    <property type="molecule type" value="Genomic_DNA"/>
</dbReference>
<dbReference type="Pfam" id="PF03914">
    <property type="entry name" value="CBF"/>
    <property type="match status" value="1"/>
</dbReference>
<protein>
    <submittedName>
        <fullName evidence="4">Ribosome biogenesis protein Noc4</fullName>
    </submittedName>
</protein>
<comment type="caution">
    <text evidence="4">The sequence shown here is derived from an EMBL/GenBank/DDBJ whole genome shotgun (WGS) entry which is preliminary data.</text>
</comment>
<dbReference type="OrthoDB" id="10263185at2759"/>
<sequence>MARKRIRLQDDSSRIKDLENKLTESIASNASLNSLADLTSLAASLDEPHSVLKAIYASYRVFVLLISKGCLSNPTDEQTNVVRTWIFERLDEYLRLLYGLLQDEESLLRVCHPETSLLVISYSAQTSALDILMSLLKHLSTSLSKSSPQPQFHVPHFKKVIDALLTCPPSERGGKKLSLQGELSNKLDAEVRDQFVAKWLNVYVDVRWFFLRDAEPVLSSSSPNTNAHVPENLLSFLERLESFPVAQSELKSFWVEELQTKPAKLKKKTSADSEHDDSGTDDESDSIKDDWRKFFDEVEKPKKPSEPSMRLHQMTVHQSLYSLPSHRAVFTRLWLRLLPRLSDNDRNGSALSLRALNILHRGVLPHLTRAVMVMDWVGGCVDYGGVVGLLALNALFILMQEYNLDYPSFYTRLYAFLDQDLLHLKYRSRFFRLSELFLGSTHLPAALLASFVKRLSRLSLTAPPSSIVIMIPFVYNILKRHPALMCMIHRDGVTPEPFEDPFLADEPNPNLTNALDSSLWELYSHKNHYHAGVSTLARIFEEAFTKPSYPLEDFLDHTYATLIEGELKQRMKKDPAVELDEPHSIFKASDDVQLDPGRNIVESLWEF</sequence>
<feature type="domain" description="CCAAT-binding factor" evidence="3">
    <location>
        <begin position="389"/>
        <end position="537"/>
    </location>
</feature>
<evidence type="ECO:0000256" key="2">
    <source>
        <dbReference type="SAM" id="MobiDB-lite"/>
    </source>
</evidence>
<dbReference type="PANTHER" id="PTHR12455">
    <property type="entry name" value="NUCLEOLAR COMPLEX PROTEIN 4"/>
    <property type="match status" value="1"/>
</dbReference>
<organism evidence="4 5">
    <name type="scientific">Russula ochroleuca</name>
    <dbReference type="NCBI Taxonomy" id="152965"/>
    <lineage>
        <taxon>Eukaryota</taxon>
        <taxon>Fungi</taxon>
        <taxon>Dikarya</taxon>
        <taxon>Basidiomycota</taxon>
        <taxon>Agaricomycotina</taxon>
        <taxon>Agaricomycetes</taxon>
        <taxon>Russulales</taxon>
        <taxon>Russulaceae</taxon>
        <taxon>Russula</taxon>
    </lineage>
</organism>
<accession>A0A9P5TBL6</accession>
<dbReference type="PANTHER" id="PTHR12455:SF0">
    <property type="entry name" value="NUCLEOLAR COMPLEX PROTEIN 4 HOMOLOG"/>
    <property type="match status" value="1"/>
</dbReference>
<dbReference type="AlphaFoldDB" id="A0A9P5TBL6"/>
<feature type="compositionally biased region" description="Basic and acidic residues" evidence="2">
    <location>
        <begin position="269"/>
        <end position="278"/>
    </location>
</feature>
<dbReference type="Proteomes" id="UP000759537">
    <property type="component" value="Unassembled WGS sequence"/>
</dbReference>
<dbReference type="InterPro" id="IPR027193">
    <property type="entry name" value="Noc4"/>
</dbReference>
<evidence type="ECO:0000256" key="1">
    <source>
        <dbReference type="ARBA" id="ARBA00007797"/>
    </source>
</evidence>
<proteinExistence type="inferred from homology"/>
<comment type="similarity">
    <text evidence="1">Belongs to the CBF/MAK21 family.</text>
</comment>
<evidence type="ECO:0000313" key="5">
    <source>
        <dbReference type="Proteomes" id="UP000759537"/>
    </source>
</evidence>
<dbReference type="GO" id="GO:0032040">
    <property type="term" value="C:small-subunit processome"/>
    <property type="evidence" value="ECO:0007669"/>
    <property type="project" value="TreeGrafter"/>
</dbReference>
<name>A0A9P5TBL6_9AGAM</name>
<evidence type="ECO:0000259" key="3">
    <source>
        <dbReference type="Pfam" id="PF03914"/>
    </source>
</evidence>
<keyword evidence="5" id="KW-1185">Reference proteome</keyword>
<reference evidence="4" key="2">
    <citation type="journal article" date="2020" name="Nat. Commun.">
        <title>Large-scale genome sequencing of mycorrhizal fungi provides insights into the early evolution of symbiotic traits.</title>
        <authorList>
            <person name="Miyauchi S."/>
            <person name="Kiss E."/>
            <person name="Kuo A."/>
            <person name="Drula E."/>
            <person name="Kohler A."/>
            <person name="Sanchez-Garcia M."/>
            <person name="Morin E."/>
            <person name="Andreopoulos B."/>
            <person name="Barry K.W."/>
            <person name="Bonito G."/>
            <person name="Buee M."/>
            <person name="Carver A."/>
            <person name="Chen C."/>
            <person name="Cichocki N."/>
            <person name="Clum A."/>
            <person name="Culley D."/>
            <person name="Crous P.W."/>
            <person name="Fauchery L."/>
            <person name="Girlanda M."/>
            <person name="Hayes R.D."/>
            <person name="Keri Z."/>
            <person name="LaButti K."/>
            <person name="Lipzen A."/>
            <person name="Lombard V."/>
            <person name="Magnuson J."/>
            <person name="Maillard F."/>
            <person name="Murat C."/>
            <person name="Nolan M."/>
            <person name="Ohm R.A."/>
            <person name="Pangilinan J."/>
            <person name="Pereira M.F."/>
            <person name="Perotto S."/>
            <person name="Peter M."/>
            <person name="Pfister S."/>
            <person name="Riley R."/>
            <person name="Sitrit Y."/>
            <person name="Stielow J.B."/>
            <person name="Szollosi G."/>
            <person name="Zifcakova L."/>
            <person name="Stursova M."/>
            <person name="Spatafora J.W."/>
            <person name="Tedersoo L."/>
            <person name="Vaario L.M."/>
            <person name="Yamada A."/>
            <person name="Yan M."/>
            <person name="Wang P."/>
            <person name="Xu J."/>
            <person name="Bruns T."/>
            <person name="Baldrian P."/>
            <person name="Vilgalys R."/>
            <person name="Dunand C."/>
            <person name="Henrissat B."/>
            <person name="Grigoriev I.V."/>
            <person name="Hibbett D."/>
            <person name="Nagy L.G."/>
            <person name="Martin F.M."/>
        </authorList>
    </citation>
    <scope>NUCLEOTIDE SEQUENCE</scope>
    <source>
        <strain evidence="4">Prilba</strain>
    </source>
</reference>
<gene>
    <name evidence="4" type="ORF">DFH94DRAFT_313775</name>
</gene>
<dbReference type="InterPro" id="IPR005612">
    <property type="entry name" value="CCAAT-binding_factor"/>
</dbReference>